<evidence type="ECO:0000313" key="4">
    <source>
        <dbReference type="EMBL" id="MBD1545973.1"/>
    </source>
</evidence>
<dbReference type="EMBL" id="JABFCZ010000006">
    <property type="protein sequence ID" value="MBD1545973.1"/>
    <property type="molecule type" value="Genomic_DNA"/>
</dbReference>
<dbReference type="Proteomes" id="UP000598467">
    <property type="component" value="Unassembled WGS sequence"/>
</dbReference>
<dbReference type="PANTHER" id="PTHR30290">
    <property type="entry name" value="PERIPLASMIC BINDING COMPONENT OF ABC TRANSPORTER"/>
    <property type="match status" value="1"/>
</dbReference>
<evidence type="ECO:0000256" key="1">
    <source>
        <dbReference type="ARBA" id="ARBA00004418"/>
    </source>
</evidence>
<dbReference type="RefSeq" id="WP_190290642.1">
    <property type="nucleotide sequence ID" value="NZ_JABFCZ010000006.1"/>
</dbReference>
<comment type="similarity">
    <text evidence="2">Belongs to the bacterial solute-binding protein 5 family.</text>
</comment>
<dbReference type="GO" id="GO:0030288">
    <property type="term" value="C:outer membrane-bounded periplasmic space"/>
    <property type="evidence" value="ECO:0007669"/>
    <property type="project" value="UniProtKB-ARBA"/>
</dbReference>
<comment type="subcellular location">
    <subcellularLocation>
        <location evidence="1">Periplasm</location>
    </subcellularLocation>
</comment>
<dbReference type="Gene3D" id="3.40.190.10">
    <property type="entry name" value="Periplasmic binding protein-like II"/>
    <property type="match status" value="1"/>
</dbReference>
<accession>A0A926NYC4</accession>
<dbReference type="Gene3D" id="3.90.76.10">
    <property type="entry name" value="Dipeptide-binding Protein, Domain 1"/>
    <property type="match status" value="1"/>
</dbReference>
<feature type="domain" description="Solute-binding protein family 5" evidence="3">
    <location>
        <begin position="92"/>
        <end position="441"/>
    </location>
</feature>
<proteinExistence type="inferred from homology"/>
<name>A0A926NYC4_9HYPH</name>
<dbReference type="GO" id="GO:0015833">
    <property type="term" value="P:peptide transport"/>
    <property type="evidence" value="ECO:0007669"/>
    <property type="project" value="TreeGrafter"/>
</dbReference>
<dbReference type="GO" id="GO:1904680">
    <property type="term" value="F:peptide transmembrane transporter activity"/>
    <property type="evidence" value="ECO:0007669"/>
    <property type="project" value="TreeGrafter"/>
</dbReference>
<gene>
    <name evidence="4" type="ORF">HK439_06845</name>
</gene>
<dbReference type="InterPro" id="IPR006311">
    <property type="entry name" value="TAT_signal"/>
</dbReference>
<dbReference type="InterPro" id="IPR039424">
    <property type="entry name" value="SBP_5"/>
</dbReference>
<dbReference type="InterPro" id="IPR030678">
    <property type="entry name" value="Peptide/Ni-bd"/>
</dbReference>
<evidence type="ECO:0000256" key="2">
    <source>
        <dbReference type="ARBA" id="ARBA00005695"/>
    </source>
</evidence>
<dbReference type="PROSITE" id="PS51318">
    <property type="entry name" value="TAT"/>
    <property type="match status" value="1"/>
</dbReference>
<protein>
    <submittedName>
        <fullName evidence="4">ABC transporter substrate-binding protein</fullName>
    </submittedName>
</protein>
<dbReference type="AlphaFoldDB" id="A0A926NYC4"/>
<dbReference type="Pfam" id="PF00496">
    <property type="entry name" value="SBP_bac_5"/>
    <property type="match status" value="1"/>
</dbReference>
<dbReference type="PIRSF" id="PIRSF002741">
    <property type="entry name" value="MppA"/>
    <property type="match status" value="1"/>
</dbReference>
<dbReference type="SUPFAM" id="SSF53850">
    <property type="entry name" value="Periplasmic binding protein-like II"/>
    <property type="match status" value="1"/>
</dbReference>
<dbReference type="Gene3D" id="3.10.105.10">
    <property type="entry name" value="Dipeptide-binding Protein, Domain 3"/>
    <property type="match status" value="1"/>
</dbReference>
<organism evidence="4 5">
    <name type="scientific">Roseibium aggregatum</name>
    <dbReference type="NCBI Taxonomy" id="187304"/>
    <lineage>
        <taxon>Bacteria</taxon>
        <taxon>Pseudomonadati</taxon>
        <taxon>Pseudomonadota</taxon>
        <taxon>Alphaproteobacteria</taxon>
        <taxon>Hyphomicrobiales</taxon>
        <taxon>Stappiaceae</taxon>
        <taxon>Roseibium</taxon>
    </lineage>
</organism>
<dbReference type="CDD" id="cd08503">
    <property type="entry name" value="PBP2_NikA_DppA_OppA_like_17"/>
    <property type="match status" value="1"/>
</dbReference>
<evidence type="ECO:0000259" key="3">
    <source>
        <dbReference type="Pfam" id="PF00496"/>
    </source>
</evidence>
<sequence>MRDFRQPITQLGISRRRVLQGATALGAAALVGPLGAGNALAAPKKGGTLKIGMAHGNTNDTYNPGTWDNGYAQVFATARNGYLVEVAADGSLVGEVAESWDATPDAKVWTFKIRDGVEYHDGGTVTPEDVIASIDFHRGEKSTSAAKPFVKQITDMKADGKNVVITLEAGNADFPFVASDYHLAILPSKDGKIDPTSAIGCGPYKVTNYKPGVIAEMVRHPNYWKSDRAHFDAVQMLTILDPAARQSALMTGNVDVIDQVDLKTAGLMARAPNVTILQTTGTQHYTFAMDTRAAPFNDNNVRRALKYGVNRQELVDKILFGYGEVGNDHPIGRSNRYYAADLEQTSYDPDKAKYYLKQAGLDSLDVSLSAADAAFAGAVDAAVLYSNSAKDAGINIKPVREPNDGYWSDVWMKKPFCAVYWGGRPTEDWMFTVAYAKGAAWNDTFWDNDRFNELLVEARSELDDDKRRAMYREMQDLVRTDGGTVIPMFASYVMAHTNKIAHPETVGANWTLDGFRAIERWWFA</sequence>
<dbReference type="GO" id="GO:0043190">
    <property type="term" value="C:ATP-binding cassette (ABC) transporter complex"/>
    <property type="evidence" value="ECO:0007669"/>
    <property type="project" value="InterPro"/>
</dbReference>
<comment type="caution">
    <text evidence="4">The sequence shown here is derived from an EMBL/GenBank/DDBJ whole genome shotgun (WGS) entry which is preliminary data.</text>
</comment>
<evidence type="ECO:0000313" key="5">
    <source>
        <dbReference type="Proteomes" id="UP000598467"/>
    </source>
</evidence>
<reference evidence="4" key="1">
    <citation type="submission" date="2020-05" db="EMBL/GenBank/DDBJ databases">
        <title>Identification of trans-AT polyketide cluster in two marine bacteria, producers of a novel glutaramide-containing polyketide sesbanimide D and analogs.</title>
        <authorList>
            <person name="Kacar D."/>
            <person name="Rodriguez P."/>
            <person name="Canedo L."/>
            <person name="Gonzalez E."/>
            <person name="Galan B."/>
            <person name="De La Calle F."/>
            <person name="Garcia J.L."/>
        </authorList>
    </citation>
    <scope>NUCLEOTIDE SEQUENCE</scope>
    <source>
        <strain evidence="4">PHM038</strain>
    </source>
</reference>
<dbReference type="InterPro" id="IPR000914">
    <property type="entry name" value="SBP_5_dom"/>
</dbReference>